<dbReference type="EMBL" id="VFQX01000058">
    <property type="protein sequence ID" value="KAF0973664.1"/>
    <property type="molecule type" value="Genomic_DNA"/>
</dbReference>
<dbReference type="InterPro" id="IPR000169">
    <property type="entry name" value="Pept_cys_AS"/>
</dbReference>
<dbReference type="Gene3D" id="3.90.70.10">
    <property type="entry name" value="Cysteine proteinases"/>
    <property type="match status" value="1"/>
</dbReference>
<dbReference type="PRINTS" id="PR00704">
    <property type="entry name" value="CALPAIN"/>
</dbReference>
<dbReference type="InterPro" id="IPR036213">
    <property type="entry name" value="Calpain_III_sf"/>
</dbReference>
<dbReference type="AlphaFoldDB" id="A0A6A5BHY0"/>
<dbReference type="PROSITE" id="PS50203">
    <property type="entry name" value="CALPAIN_CAT"/>
    <property type="match status" value="1"/>
</dbReference>
<dbReference type="PANTHER" id="PTHR10183:SF379">
    <property type="entry name" value="CALPAIN-5"/>
    <property type="match status" value="1"/>
</dbReference>
<dbReference type="VEuPathDB" id="AmoebaDB:FDP41_007051"/>
<dbReference type="InterPro" id="IPR038765">
    <property type="entry name" value="Papain-like_cys_pep_sf"/>
</dbReference>
<dbReference type="InterPro" id="IPR022682">
    <property type="entry name" value="Calpain_domain_III"/>
</dbReference>
<feature type="active site" evidence="5 6">
    <location>
        <position position="97"/>
    </location>
</feature>
<evidence type="ECO:0000256" key="2">
    <source>
        <dbReference type="ARBA" id="ARBA00022670"/>
    </source>
</evidence>
<dbReference type="CDD" id="cd00044">
    <property type="entry name" value="CysPc"/>
    <property type="match status" value="1"/>
</dbReference>
<protein>
    <recommendedName>
        <fullName evidence="7">Calpain catalytic domain-containing protein</fullName>
    </recommendedName>
</protein>
<gene>
    <name evidence="8" type="ORF">FDP41_007051</name>
</gene>
<keyword evidence="9" id="KW-1185">Reference proteome</keyword>
<dbReference type="InterPro" id="IPR001300">
    <property type="entry name" value="Peptidase_C2_calpain_cat"/>
</dbReference>
<dbReference type="GeneID" id="68114269"/>
<keyword evidence="3 6" id="KW-0378">Hydrolase</keyword>
<evidence type="ECO:0000256" key="3">
    <source>
        <dbReference type="ARBA" id="ARBA00022801"/>
    </source>
</evidence>
<dbReference type="PANTHER" id="PTHR10183">
    <property type="entry name" value="CALPAIN"/>
    <property type="match status" value="1"/>
</dbReference>
<dbReference type="Pfam" id="PF00648">
    <property type="entry name" value="Peptidase_C2"/>
    <property type="match status" value="1"/>
</dbReference>
<dbReference type="SMART" id="SM00230">
    <property type="entry name" value="CysPc"/>
    <property type="match status" value="1"/>
</dbReference>
<dbReference type="VEuPathDB" id="AmoebaDB:NfTy_008440"/>
<feature type="domain" description="Calpain catalytic" evidence="7">
    <location>
        <begin position="35"/>
        <end position="330"/>
    </location>
</feature>
<evidence type="ECO:0000256" key="4">
    <source>
        <dbReference type="ARBA" id="ARBA00022807"/>
    </source>
</evidence>
<dbReference type="OMA" id="FFRDGQW"/>
<comment type="caution">
    <text evidence="8">The sequence shown here is derived from an EMBL/GenBank/DDBJ whole genome shotgun (WGS) entry which is preliminary data.</text>
</comment>
<dbReference type="PROSITE" id="PS00139">
    <property type="entry name" value="THIOL_PROTEASE_CYS"/>
    <property type="match status" value="1"/>
</dbReference>
<feature type="active site" evidence="5 6">
    <location>
        <position position="252"/>
    </location>
</feature>
<dbReference type="GO" id="GO:0006508">
    <property type="term" value="P:proteolysis"/>
    <property type="evidence" value="ECO:0007669"/>
    <property type="project" value="UniProtKB-KW"/>
</dbReference>
<evidence type="ECO:0000256" key="1">
    <source>
        <dbReference type="ARBA" id="ARBA00007623"/>
    </source>
</evidence>
<dbReference type="OrthoDB" id="424753at2759"/>
<dbReference type="Pfam" id="PF01067">
    <property type="entry name" value="Calpain_III"/>
    <property type="match status" value="3"/>
</dbReference>
<organism evidence="8 9">
    <name type="scientific">Naegleria fowleri</name>
    <name type="common">Brain eating amoeba</name>
    <dbReference type="NCBI Taxonomy" id="5763"/>
    <lineage>
        <taxon>Eukaryota</taxon>
        <taxon>Discoba</taxon>
        <taxon>Heterolobosea</taxon>
        <taxon>Tetramitia</taxon>
        <taxon>Eutetramitia</taxon>
        <taxon>Vahlkampfiidae</taxon>
        <taxon>Naegleria</taxon>
    </lineage>
</organism>
<evidence type="ECO:0000256" key="6">
    <source>
        <dbReference type="PROSITE-ProRule" id="PRU00239"/>
    </source>
</evidence>
<reference evidence="8 9" key="1">
    <citation type="journal article" date="2019" name="Sci. Rep.">
        <title>Nanopore sequencing improves the draft genome of the human pathogenic amoeba Naegleria fowleri.</title>
        <authorList>
            <person name="Liechti N."/>
            <person name="Schurch N."/>
            <person name="Bruggmann R."/>
            <person name="Wittwer M."/>
        </authorList>
    </citation>
    <scope>NUCLEOTIDE SEQUENCE [LARGE SCALE GENOMIC DNA]</scope>
    <source>
        <strain evidence="8 9">ATCC 30894</strain>
    </source>
</reference>
<evidence type="ECO:0000259" key="7">
    <source>
        <dbReference type="PROSITE" id="PS50203"/>
    </source>
</evidence>
<dbReference type="Gene3D" id="2.60.120.380">
    <property type="match status" value="3"/>
</dbReference>
<dbReference type="GO" id="GO:0004198">
    <property type="term" value="F:calcium-dependent cysteine-type endopeptidase activity"/>
    <property type="evidence" value="ECO:0007669"/>
    <property type="project" value="InterPro"/>
</dbReference>
<comment type="similarity">
    <text evidence="1">Belongs to the peptidase C2 family.</text>
</comment>
<dbReference type="SUPFAM" id="SSF54001">
    <property type="entry name" value="Cysteine proteinases"/>
    <property type="match status" value="1"/>
</dbReference>
<keyword evidence="4 6" id="KW-0788">Thiol protease</keyword>
<proteinExistence type="inferred from homology"/>
<dbReference type="RefSeq" id="XP_044558377.1">
    <property type="nucleotide sequence ID" value="XM_044710754.1"/>
</dbReference>
<dbReference type="Proteomes" id="UP000444721">
    <property type="component" value="Unassembled WGS sequence"/>
</dbReference>
<accession>A0A6A5BHY0</accession>
<evidence type="ECO:0000256" key="5">
    <source>
        <dbReference type="PIRSR" id="PIRSR622684-1"/>
    </source>
</evidence>
<dbReference type="VEuPathDB" id="AmoebaDB:NF0085410"/>
<keyword evidence="2 6" id="KW-0645">Protease</keyword>
<dbReference type="InterPro" id="IPR022683">
    <property type="entry name" value="Calpain_III"/>
</dbReference>
<feature type="active site" evidence="5 6">
    <location>
        <position position="272"/>
    </location>
</feature>
<dbReference type="InterPro" id="IPR022684">
    <property type="entry name" value="Calpain_cysteine_protease"/>
</dbReference>
<name>A0A6A5BHY0_NAEFO</name>
<evidence type="ECO:0000313" key="9">
    <source>
        <dbReference type="Proteomes" id="UP000444721"/>
    </source>
</evidence>
<dbReference type="SMART" id="SM00720">
    <property type="entry name" value="calpain_III"/>
    <property type="match status" value="3"/>
</dbReference>
<evidence type="ECO:0000313" key="8">
    <source>
        <dbReference type="EMBL" id="KAF0973664.1"/>
    </source>
</evidence>
<dbReference type="SUPFAM" id="SSF49758">
    <property type="entry name" value="Calpain large subunit, middle domain (domain III)"/>
    <property type="match status" value="3"/>
</dbReference>
<sequence length="768" mass="87611">MSNNQSLKFNFRDYEIEEPPPFEKLQTIMDESEEAFEDSEFPADMTSVYKPNQKPPPGAKRIKSWLRPHQINGVYNPSLFVGDASTQDVTQGGLGDCWFIGALCVLSERRDWIEKLVVSFPKHRSRGKYTFRFFRDGQWEYVTIDDRLPCDIKGNLVFGKCSDPNELWVPLIEKAFAKFYGSYASIEGGFVRNALVDMTSGVSEMVDIKKKSLDELWIYLNRRTNQSALLGASATSSGGEAKIADTGLMAGHAYAVLQCFEVGNVRLVRLKNPWARGEWTGAWSDNSKEWAENPRVTEIVKPNFSDDGTFHICLEDFCKYFTNLDVCLLINDPNETFTDPKETNRAQSWQSTTRWGQFNGEGLFTANTQDSRKGPQFHLYISDTSDIIVSLMLHSSKYLGESKEKDFPIGFHVMRSEGEMHRCFFAKQANVAFKSTFEYSRENTVKFKQLSAGRYTIIPSVYFKQKVGKFILRVFVDKRVREFSLNLLPPEHECYHVRSIDGSFDHSTSGGCMNSWRWLLNPQYILHIKSEQISKIRVRVSIEQKKEPFEYLGMYILKGNDQGQTKPVFENKEAAPPLPFVNRIENINEETFEMETGKNYVLVPCTFKLGILMEKFTIRCYVPRNSSIAESQISLELATSSVYKRVTLQSEWIANSAGGCPNNVDTFWNNPKCLVTAQKDCEVDILLCQEEKDGKLAAVGFHVFKGAMKPSNVYAKTPSWGFQRIASLTVSLQANIAHYIIPSTYQPGDERKFTLIVYHTNDCKFALL</sequence>